<evidence type="ECO:0000313" key="3">
    <source>
        <dbReference type="Proteomes" id="UP000008974"/>
    </source>
</evidence>
<organism evidence="2 3">
    <name type="scientific">Giardia intestinalis (strain P15)</name>
    <name type="common">Giardia lamblia</name>
    <dbReference type="NCBI Taxonomy" id="658858"/>
    <lineage>
        <taxon>Eukaryota</taxon>
        <taxon>Metamonada</taxon>
        <taxon>Diplomonadida</taxon>
        <taxon>Hexamitidae</taxon>
        <taxon>Giardiinae</taxon>
        <taxon>Giardia</taxon>
    </lineage>
</organism>
<gene>
    <name evidence="2" type="ORF">GLP15_5180</name>
</gene>
<dbReference type="EMBL" id="ACVC01000027">
    <property type="protein sequence ID" value="EFO65503.1"/>
    <property type="molecule type" value="Genomic_DNA"/>
</dbReference>
<dbReference type="OrthoDB" id="10318881at2759"/>
<evidence type="ECO:0000256" key="1">
    <source>
        <dbReference type="SAM" id="MobiDB-lite"/>
    </source>
</evidence>
<name>E1EWA9_GIAIA</name>
<sequence length="802" mass="87178">MPPARVRLPPGHRVDHVSPRFHPRHPAPPAVARRPVPLHPALVPQSKSPTALDSLAHPEPSRHASCYPSAVQAQNSFRRRKFGAAYVESQGGPNAGQFEEMLRVERALAQPRTDQMLLERLAIGNVFRDQLIDSSTRGNSAPPSRNKSFGPVIFDGNHNTISMSTITNTTLQADHSFPLTTSESGFSSILTCGSDGLNDSTLCPGEVEPVKLSEESTLHPGLHLETGISSPHPTILDNAANEDTLNTTGTLSISSGIKDASRIVPGSLGHEPCVTFADVHGDEKRYEEFLAADCSYSSSTVTPMDAPFRTAPLTCDRYYKNLLLTMRKAGLVGAQMHTKTNILLDAAESGQSVSNVLAYFGIKPPADSLASTHSTTLKFKATQKVPARRSVSSDTLQRKSILVPAPRSLSNSAAHIDAVIDSSRSLSAKRSIDSTSNSLFDHSTKKENKDSFTEQSRVALELGENSADHKVSIKLVEVSTSDALKRATIERHDQQSTFPQQKSQEPQGFIGLTRKIGHVLPSLIDRIPDAVILDALQSSMAIPMDAVPNTLRSASIFHPDLRNKPMTVKEQDILVSNVRSALKSLRMSSSLPSASASRHIDTGTQNNSSTSRAITTDQRHLLASNKKLESTSIGQNVDNKMAPLFITTYKDNLQSVDLDIITAANKDWNFGNEMGGGNKATSIRYNKRSPTFTIKGGDNGLTDVPVETQCESQKEPSSNSLSTLPLVSIPTSSLDTRDNLQLKNNPIESFINARRSARFTEKGMVTQPITFDHATGEFLYSELTSKIGRFSNELAILKKQLM</sequence>
<feature type="region of interest" description="Disordered" evidence="1">
    <location>
        <begin position="431"/>
        <end position="452"/>
    </location>
</feature>
<dbReference type="OMA" id="HNTISMS"/>
<proteinExistence type="predicted"/>
<feature type="region of interest" description="Disordered" evidence="1">
    <location>
        <begin position="590"/>
        <end position="613"/>
    </location>
</feature>
<comment type="caution">
    <text evidence="2">The sequence shown here is derived from an EMBL/GenBank/DDBJ whole genome shotgun (WGS) entry which is preliminary data.</text>
</comment>
<feature type="region of interest" description="Disordered" evidence="1">
    <location>
        <begin position="1"/>
        <end position="66"/>
    </location>
</feature>
<feature type="compositionally biased region" description="Basic and acidic residues" evidence="1">
    <location>
        <begin position="442"/>
        <end position="452"/>
    </location>
</feature>
<feature type="compositionally biased region" description="Polar residues" evidence="1">
    <location>
        <begin position="431"/>
        <end position="441"/>
    </location>
</feature>
<accession>E1EWA9</accession>
<dbReference type="VEuPathDB" id="GiardiaDB:GLP15_5180"/>
<feature type="compositionally biased region" description="Polar residues" evidence="1">
    <location>
        <begin position="602"/>
        <end position="613"/>
    </location>
</feature>
<dbReference type="AlphaFoldDB" id="E1EWA9"/>
<evidence type="ECO:0000313" key="2">
    <source>
        <dbReference type="EMBL" id="EFO65503.1"/>
    </source>
</evidence>
<reference evidence="2 3" key="1">
    <citation type="journal article" date="2010" name="BMC Genomics">
        <title>Genome analysis and comparative genomics of a Giardia intestinalis assemblage E isolate.</title>
        <authorList>
            <person name="Jerlstrom-Hultqvist J."/>
            <person name="Franzen O."/>
            <person name="Ankarklev J."/>
            <person name="Xu F."/>
            <person name="Nohynkova E."/>
            <person name="Andersson J.O."/>
            <person name="Svard S.G."/>
            <person name="Andersson B."/>
        </authorList>
    </citation>
    <scope>NUCLEOTIDE SEQUENCE [LARGE SCALE GENOMIC DNA]</scope>
    <source>
        <strain evidence="2 3">P15</strain>
    </source>
</reference>
<feature type="compositionally biased region" description="Low complexity" evidence="1">
    <location>
        <begin position="30"/>
        <end position="41"/>
    </location>
</feature>
<protein>
    <submittedName>
        <fullName evidence="2">Uncharacterized protein</fullName>
    </submittedName>
</protein>
<dbReference type="Proteomes" id="UP000008974">
    <property type="component" value="Unassembled WGS sequence"/>
</dbReference>